<feature type="domain" description="Receptor ligand binding region" evidence="6">
    <location>
        <begin position="23"/>
        <end position="88"/>
    </location>
</feature>
<evidence type="ECO:0000256" key="1">
    <source>
        <dbReference type="ARBA" id="ARBA00004370"/>
    </source>
</evidence>
<evidence type="ECO:0000256" key="3">
    <source>
        <dbReference type="ARBA" id="ARBA00022989"/>
    </source>
</evidence>
<reference evidence="7" key="1">
    <citation type="submission" date="2021-02" db="EMBL/GenBank/DDBJ databases">
        <authorList>
            <person name="Dougan E. K."/>
            <person name="Rhodes N."/>
            <person name="Thang M."/>
            <person name="Chan C."/>
        </authorList>
    </citation>
    <scope>NUCLEOTIDE SEQUENCE</scope>
</reference>
<dbReference type="InterPro" id="IPR001828">
    <property type="entry name" value="ANF_lig-bd_rcpt"/>
</dbReference>
<feature type="transmembrane region" description="Helical" evidence="5">
    <location>
        <begin position="89"/>
        <end position="112"/>
    </location>
</feature>
<dbReference type="InterPro" id="IPR028082">
    <property type="entry name" value="Peripla_BP_I"/>
</dbReference>
<feature type="transmembrane region" description="Helical" evidence="5">
    <location>
        <begin position="119"/>
        <end position="140"/>
    </location>
</feature>
<comment type="caution">
    <text evidence="7">The sequence shown here is derived from an EMBL/GenBank/DDBJ whole genome shotgun (WGS) entry which is preliminary data.</text>
</comment>
<keyword evidence="2 5" id="KW-0812">Transmembrane</keyword>
<dbReference type="SUPFAM" id="SSF53822">
    <property type="entry name" value="Periplasmic binding protein-like I"/>
    <property type="match status" value="1"/>
</dbReference>
<evidence type="ECO:0000256" key="4">
    <source>
        <dbReference type="ARBA" id="ARBA00023136"/>
    </source>
</evidence>
<dbReference type="GO" id="GO:0016020">
    <property type="term" value="C:membrane"/>
    <property type="evidence" value="ECO:0007669"/>
    <property type="project" value="UniProtKB-SubCell"/>
</dbReference>
<proteinExistence type="predicted"/>
<keyword evidence="3 5" id="KW-1133">Transmembrane helix</keyword>
<dbReference type="Pfam" id="PF01094">
    <property type="entry name" value="ANF_receptor"/>
    <property type="match status" value="1"/>
</dbReference>
<sequence>MSVRKVGDSFFSDTGLLFLEESFLFDAAYTFVLAVNDLLNEGNSLAQIKGPVLLAKLKKASFEGITGQVSFNAEGDRLASYQLVNMQPVASWICYSLVCLSCCGLWCCAVCSCLDLLKLFLLVCCCCCWNMQSVAAWIYGSCLSFFFQRKIKMDPTSDPTLFAIAFCFVQRALHHATDGPWCRNAVIPNHATAKLCSW</sequence>
<dbReference type="AlphaFoldDB" id="A0A813KTR4"/>
<evidence type="ECO:0000313" key="8">
    <source>
        <dbReference type="Proteomes" id="UP000626109"/>
    </source>
</evidence>
<dbReference type="Proteomes" id="UP000626109">
    <property type="component" value="Unassembled WGS sequence"/>
</dbReference>
<dbReference type="Gene3D" id="3.40.50.2300">
    <property type="match status" value="1"/>
</dbReference>
<evidence type="ECO:0000256" key="2">
    <source>
        <dbReference type="ARBA" id="ARBA00022692"/>
    </source>
</evidence>
<evidence type="ECO:0000313" key="7">
    <source>
        <dbReference type="EMBL" id="CAE8715623.1"/>
    </source>
</evidence>
<dbReference type="EMBL" id="CAJNNW010032831">
    <property type="protein sequence ID" value="CAE8715623.1"/>
    <property type="molecule type" value="Genomic_DNA"/>
</dbReference>
<keyword evidence="4 5" id="KW-0472">Membrane</keyword>
<protein>
    <recommendedName>
        <fullName evidence="6">Receptor ligand binding region domain-containing protein</fullName>
    </recommendedName>
</protein>
<name>A0A813KTR4_POLGL</name>
<organism evidence="7 8">
    <name type="scientific">Polarella glacialis</name>
    <name type="common">Dinoflagellate</name>
    <dbReference type="NCBI Taxonomy" id="89957"/>
    <lineage>
        <taxon>Eukaryota</taxon>
        <taxon>Sar</taxon>
        <taxon>Alveolata</taxon>
        <taxon>Dinophyceae</taxon>
        <taxon>Suessiales</taxon>
        <taxon>Suessiaceae</taxon>
        <taxon>Polarella</taxon>
    </lineage>
</organism>
<evidence type="ECO:0000259" key="6">
    <source>
        <dbReference type="Pfam" id="PF01094"/>
    </source>
</evidence>
<accession>A0A813KTR4</accession>
<comment type="subcellular location">
    <subcellularLocation>
        <location evidence="1">Membrane</location>
    </subcellularLocation>
</comment>
<evidence type="ECO:0000256" key="5">
    <source>
        <dbReference type="SAM" id="Phobius"/>
    </source>
</evidence>
<gene>
    <name evidence="7" type="ORF">PGLA2088_LOCUS38661</name>
</gene>